<organism evidence="2 3">
    <name type="scientific">Panicum hallii var. hallii</name>
    <dbReference type="NCBI Taxonomy" id="1504633"/>
    <lineage>
        <taxon>Eukaryota</taxon>
        <taxon>Viridiplantae</taxon>
        <taxon>Streptophyta</taxon>
        <taxon>Embryophyta</taxon>
        <taxon>Tracheophyta</taxon>
        <taxon>Spermatophyta</taxon>
        <taxon>Magnoliopsida</taxon>
        <taxon>Liliopsida</taxon>
        <taxon>Poales</taxon>
        <taxon>Poaceae</taxon>
        <taxon>PACMAD clade</taxon>
        <taxon>Panicoideae</taxon>
        <taxon>Panicodae</taxon>
        <taxon>Paniceae</taxon>
        <taxon>Panicinae</taxon>
        <taxon>Panicum</taxon>
        <taxon>Panicum sect. Panicum</taxon>
    </lineage>
</organism>
<gene>
    <name evidence="2" type="ORF">GQ55_2G035800</name>
</gene>
<dbReference type="AlphaFoldDB" id="A0A2T7EL26"/>
<feature type="compositionally biased region" description="Basic and acidic residues" evidence="1">
    <location>
        <begin position="51"/>
        <end position="62"/>
    </location>
</feature>
<sequence length="138" mass="14039">MQIWSLILGWTVSRGGTSPLQYSRTCPLNLTPSRSPLSPRVNCDWRRRRPREQPRADLREQRPPGGEGGSSSPAAASSGGGRGAAARGGGRQHGGGQRVREAGSVRGVLDPCAGSACSVAVGAAAVPAVAPPAASCSV</sequence>
<proteinExistence type="predicted"/>
<dbReference type="EMBL" id="CM009750">
    <property type="protein sequence ID" value="PUZ68531.1"/>
    <property type="molecule type" value="Genomic_DNA"/>
</dbReference>
<reference evidence="2 3" key="1">
    <citation type="submission" date="2018-04" db="EMBL/GenBank/DDBJ databases">
        <title>WGS assembly of Panicum hallii var. hallii HAL2.</title>
        <authorList>
            <person name="Lovell J."/>
            <person name="Jenkins J."/>
            <person name="Lowry D."/>
            <person name="Mamidi S."/>
            <person name="Sreedasyam A."/>
            <person name="Weng X."/>
            <person name="Barry K."/>
            <person name="Bonette J."/>
            <person name="Campitelli B."/>
            <person name="Daum C."/>
            <person name="Gordon S."/>
            <person name="Gould B."/>
            <person name="Lipzen A."/>
            <person name="MacQueen A."/>
            <person name="Palacio-Mejia J."/>
            <person name="Plott C."/>
            <person name="Shakirov E."/>
            <person name="Shu S."/>
            <person name="Yoshinaga Y."/>
            <person name="Zane M."/>
            <person name="Rokhsar D."/>
            <person name="Grimwood J."/>
            <person name="Schmutz J."/>
            <person name="Juenger T."/>
        </authorList>
    </citation>
    <scope>NUCLEOTIDE SEQUENCE [LARGE SCALE GENOMIC DNA]</scope>
    <source>
        <strain evidence="3">cv. HAL2</strain>
    </source>
</reference>
<feature type="compositionally biased region" description="Polar residues" evidence="1">
    <location>
        <begin position="26"/>
        <end position="36"/>
    </location>
</feature>
<name>A0A2T7EL26_9POAL</name>
<feature type="region of interest" description="Disordered" evidence="1">
    <location>
        <begin position="26"/>
        <end position="102"/>
    </location>
</feature>
<dbReference type="Gramene" id="PUZ68531">
    <property type="protein sequence ID" value="PUZ68531"/>
    <property type="gene ID" value="GQ55_2G035800"/>
</dbReference>
<accession>A0A2T7EL26</accession>
<evidence type="ECO:0000313" key="3">
    <source>
        <dbReference type="Proteomes" id="UP000244336"/>
    </source>
</evidence>
<evidence type="ECO:0000313" key="2">
    <source>
        <dbReference type="EMBL" id="PUZ68531.1"/>
    </source>
</evidence>
<dbReference type="Proteomes" id="UP000244336">
    <property type="component" value="Chromosome 2"/>
</dbReference>
<evidence type="ECO:0000256" key="1">
    <source>
        <dbReference type="SAM" id="MobiDB-lite"/>
    </source>
</evidence>
<protein>
    <submittedName>
        <fullName evidence="2">Uncharacterized protein</fullName>
    </submittedName>
</protein>
<keyword evidence="3" id="KW-1185">Reference proteome</keyword>
<feature type="compositionally biased region" description="Gly residues" evidence="1">
    <location>
        <begin position="78"/>
        <end position="97"/>
    </location>
</feature>